<keyword evidence="1" id="KW-0472">Membrane</keyword>
<keyword evidence="3" id="KW-1185">Reference proteome</keyword>
<sequence>MRAIEGIFYIVCVVGLAYIYRRQQQRRRFGLYIPVLSERDARKEKLKVCLYLGSLAALLISLYIF</sequence>
<name>A0ABM7D6H2_9BURK</name>
<evidence type="ECO:0000256" key="1">
    <source>
        <dbReference type="SAM" id="Phobius"/>
    </source>
</evidence>
<keyword evidence="1" id="KW-1133">Transmembrane helix</keyword>
<dbReference type="Proteomes" id="UP000060277">
    <property type="component" value="Chromosome"/>
</dbReference>
<gene>
    <name evidence="2" type="ORF">AT302_20860</name>
</gene>
<feature type="transmembrane region" description="Helical" evidence="1">
    <location>
        <begin position="48"/>
        <end position="64"/>
    </location>
</feature>
<keyword evidence="1" id="KW-0812">Transmembrane</keyword>
<evidence type="ECO:0000313" key="2">
    <source>
        <dbReference type="EMBL" id="ALS61865.1"/>
    </source>
</evidence>
<dbReference type="EMBL" id="CP013480">
    <property type="protein sequence ID" value="ALS61865.1"/>
    <property type="molecule type" value="Genomic_DNA"/>
</dbReference>
<evidence type="ECO:0000313" key="3">
    <source>
        <dbReference type="Proteomes" id="UP000060277"/>
    </source>
</evidence>
<organism evidence="2 3">
    <name type="scientific">Pandoraea norimbergensis</name>
    <dbReference type="NCBI Taxonomy" id="93219"/>
    <lineage>
        <taxon>Bacteria</taxon>
        <taxon>Pseudomonadati</taxon>
        <taxon>Pseudomonadota</taxon>
        <taxon>Betaproteobacteria</taxon>
        <taxon>Burkholderiales</taxon>
        <taxon>Burkholderiaceae</taxon>
        <taxon>Pandoraea</taxon>
    </lineage>
</organism>
<feature type="transmembrane region" description="Helical" evidence="1">
    <location>
        <begin position="6"/>
        <end position="21"/>
    </location>
</feature>
<proteinExistence type="predicted"/>
<protein>
    <submittedName>
        <fullName evidence="2">Uncharacterized protein</fullName>
    </submittedName>
</protein>
<accession>A0ABM7D6H2</accession>
<reference evidence="3" key="1">
    <citation type="submission" date="2015-12" db="EMBL/GenBank/DDBJ databases">
        <title>Complete genome sequence of Pandoraea norimbergensis DSM 11628.</title>
        <authorList>
            <person name="Ee R."/>
            <person name="Lim Y.-L."/>
            <person name="Yong D."/>
            <person name="Yin W.-F."/>
            <person name="Chan K.-G."/>
        </authorList>
    </citation>
    <scope>NUCLEOTIDE SEQUENCE [LARGE SCALE GENOMIC DNA]</scope>
    <source>
        <strain evidence="3">DSM 11628</strain>
    </source>
</reference>